<dbReference type="InterPro" id="IPR051547">
    <property type="entry name" value="TDP2-like"/>
</dbReference>
<dbReference type="Gene3D" id="3.60.10.10">
    <property type="entry name" value="Endonuclease/exonuclease/phosphatase"/>
    <property type="match status" value="1"/>
</dbReference>
<proteinExistence type="predicted"/>
<keyword evidence="6" id="KW-0227">DNA damage</keyword>
<dbReference type="OrthoDB" id="9975959at2759"/>
<name>A0A9E7FJQ9_9LILI</name>
<evidence type="ECO:0000256" key="12">
    <source>
        <dbReference type="ARBA" id="ARBA00023242"/>
    </source>
</evidence>
<dbReference type="GO" id="GO:0006302">
    <property type="term" value="P:double-strand break repair"/>
    <property type="evidence" value="ECO:0007669"/>
    <property type="project" value="TreeGrafter"/>
</dbReference>
<dbReference type="GO" id="GO:0004518">
    <property type="term" value="F:nuclease activity"/>
    <property type="evidence" value="ECO:0007669"/>
    <property type="project" value="UniProtKB-KW"/>
</dbReference>
<organism evidence="15 16">
    <name type="scientific">Musa troglodytarum</name>
    <name type="common">fe'i banana</name>
    <dbReference type="NCBI Taxonomy" id="320322"/>
    <lineage>
        <taxon>Eukaryota</taxon>
        <taxon>Viridiplantae</taxon>
        <taxon>Streptophyta</taxon>
        <taxon>Embryophyta</taxon>
        <taxon>Tracheophyta</taxon>
        <taxon>Spermatophyta</taxon>
        <taxon>Magnoliopsida</taxon>
        <taxon>Liliopsida</taxon>
        <taxon>Zingiberales</taxon>
        <taxon>Musaceae</taxon>
        <taxon>Musa</taxon>
    </lineage>
</organism>
<dbReference type="InterPro" id="IPR036443">
    <property type="entry name" value="Znf_RanBP2_sf"/>
</dbReference>
<keyword evidence="4" id="KW-0540">Nuclease</keyword>
<keyword evidence="7 13" id="KW-0863">Zinc-finger</keyword>
<keyword evidence="10" id="KW-0460">Magnesium</keyword>
<dbReference type="PANTHER" id="PTHR15822:SF4">
    <property type="entry name" value="TYROSYL-DNA PHOSPHODIESTERASE 2"/>
    <property type="match status" value="1"/>
</dbReference>
<keyword evidence="5" id="KW-0479">Metal-binding</keyword>
<dbReference type="InterPro" id="IPR005135">
    <property type="entry name" value="Endo/exonuclease/phosphatase"/>
</dbReference>
<dbReference type="InterPro" id="IPR001876">
    <property type="entry name" value="Znf_RanBP2"/>
</dbReference>
<evidence type="ECO:0000256" key="3">
    <source>
        <dbReference type="ARBA" id="ARBA00004322"/>
    </source>
</evidence>
<evidence type="ECO:0000256" key="8">
    <source>
        <dbReference type="ARBA" id="ARBA00022801"/>
    </source>
</evidence>
<evidence type="ECO:0000256" key="10">
    <source>
        <dbReference type="ARBA" id="ARBA00022842"/>
    </source>
</evidence>
<evidence type="ECO:0000259" key="14">
    <source>
        <dbReference type="PROSITE" id="PS50199"/>
    </source>
</evidence>
<dbReference type="SMART" id="SM00547">
    <property type="entry name" value="ZnF_RBZ"/>
    <property type="match status" value="2"/>
</dbReference>
<keyword evidence="9" id="KW-0862">Zinc</keyword>
<sequence length="497" mass="55055">MTLASVRLSLPLIGVPFRLLPRSVFAFQKPNFCPNLLLLLLLHQVENKMASSSSSFSSSCSWTCNRCTFINPPSQKSSCRICLSPIPIAIPSSLPSSSSSSVTGEVFRWSCRACTFSNPAAAAACEVCGTTAAVPSPSSASRRASLLSDLEPEPHELAHPDIGRVFLPLLRCGAKRPPPSTSPEIKLGRAATSHKLPRALEEQQKLPVAVNAPSPALGNAGENPKRRIIKILSYNVWFREDLELRRRMQALGDLIEQNSPDFICLQEVTPTIYEIFQESNWLKHYKCSVPQHLAAERPYFCMQMSKLPMKGFSCIPFTNSVMGRELCLADIDVGGGKKLIVATSHLESPCPAPPRWDQMYSKERVAQAKEAINLLKDSPNAIFAGDMNWDDKLDGAFPLPDGWIDAWLELRPGENGWTYDTKANQMLSGNRTLQKRLDRFMCNLHDFEVDGIEMIGVEAIPGLSYCKEKKVRKVFQKLVLPVLPSDHYGLLLTISSL</sequence>
<evidence type="ECO:0000256" key="5">
    <source>
        <dbReference type="ARBA" id="ARBA00022723"/>
    </source>
</evidence>
<evidence type="ECO:0000256" key="11">
    <source>
        <dbReference type="ARBA" id="ARBA00023204"/>
    </source>
</evidence>
<dbReference type="EMBL" id="CP097506">
    <property type="protein sequence ID" value="URD96326.1"/>
    <property type="molecule type" value="Genomic_DNA"/>
</dbReference>
<dbReference type="SUPFAM" id="SSF90209">
    <property type="entry name" value="Ran binding protein zinc finger-like"/>
    <property type="match status" value="1"/>
</dbReference>
<dbReference type="PROSITE" id="PS01358">
    <property type="entry name" value="ZF_RANBP2_1"/>
    <property type="match status" value="1"/>
</dbReference>
<evidence type="ECO:0000313" key="15">
    <source>
        <dbReference type="EMBL" id="URD96326.1"/>
    </source>
</evidence>
<dbReference type="GO" id="GO:0005737">
    <property type="term" value="C:cytoplasm"/>
    <property type="evidence" value="ECO:0007669"/>
    <property type="project" value="TreeGrafter"/>
</dbReference>
<gene>
    <name evidence="15" type="ORF">MUK42_30409</name>
</gene>
<dbReference type="Proteomes" id="UP001055439">
    <property type="component" value="Chromosome 4"/>
</dbReference>
<accession>A0A9E7FJQ9</accession>
<keyword evidence="11" id="KW-0234">DNA repair</keyword>
<dbReference type="CDD" id="cd09080">
    <property type="entry name" value="TDP2"/>
    <property type="match status" value="1"/>
</dbReference>
<feature type="domain" description="RanBP2-type" evidence="14">
    <location>
        <begin position="102"/>
        <end position="134"/>
    </location>
</feature>
<dbReference type="GO" id="GO:0008270">
    <property type="term" value="F:zinc ion binding"/>
    <property type="evidence" value="ECO:0007669"/>
    <property type="project" value="UniProtKB-KW"/>
</dbReference>
<comment type="cofactor">
    <cofactor evidence="1">
        <name>Mn(2+)</name>
        <dbReference type="ChEBI" id="CHEBI:29035"/>
    </cofactor>
</comment>
<keyword evidence="16" id="KW-1185">Reference proteome</keyword>
<evidence type="ECO:0000256" key="9">
    <source>
        <dbReference type="ARBA" id="ARBA00022833"/>
    </source>
</evidence>
<dbReference type="Gene3D" id="4.10.1060.10">
    <property type="entry name" value="Zinc finger, RanBP2-type"/>
    <property type="match status" value="1"/>
</dbReference>
<comment type="cofactor">
    <cofactor evidence="2">
        <name>Mg(2+)</name>
        <dbReference type="ChEBI" id="CHEBI:18420"/>
    </cofactor>
</comment>
<dbReference type="Pfam" id="PF03372">
    <property type="entry name" value="Exo_endo_phos"/>
    <property type="match status" value="1"/>
</dbReference>
<dbReference type="InterPro" id="IPR036691">
    <property type="entry name" value="Endo/exonu/phosph_ase_sf"/>
</dbReference>
<reference evidence="15" key="1">
    <citation type="submission" date="2022-05" db="EMBL/GenBank/DDBJ databases">
        <title>The Musa troglodytarum L. genome provides insights into the mechanism of non-climacteric behaviour and enrichment of carotenoids.</title>
        <authorList>
            <person name="Wang J."/>
        </authorList>
    </citation>
    <scope>NUCLEOTIDE SEQUENCE</scope>
    <source>
        <tissue evidence="15">Leaf</tissue>
    </source>
</reference>
<dbReference type="PANTHER" id="PTHR15822">
    <property type="entry name" value="TRAF AND TNF RECEPTOR-ASSOCIATED PROTEIN"/>
    <property type="match status" value="1"/>
</dbReference>
<protein>
    <recommendedName>
        <fullName evidence="14">RanBP2-type domain-containing protein</fullName>
    </recommendedName>
</protein>
<evidence type="ECO:0000256" key="13">
    <source>
        <dbReference type="PROSITE-ProRule" id="PRU00322"/>
    </source>
</evidence>
<keyword evidence="8" id="KW-0378">Hydrolase</keyword>
<dbReference type="AlphaFoldDB" id="A0A9E7FJQ9"/>
<evidence type="ECO:0000256" key="4">
    <source>
        <dbReference type="ARBA" id="ARBA00022722"/>
    </source>
</evidence>
<dbReference type="GO" id="GO:0070260">
    <property type="term" value="F:5'-tyrosyl-DNA phosphodiesterase activity"/>
    <property type="evidence" value="ECO:0007669"/>
    <property type="project" value="TreeGrafter"/>
</dbReference>
<evidence type="ECO:0000313" key="16">
    <source>
        <dbReference type="Proteomes" id="UP001055439"/>
    </source>
</evidence>
<dbReference type="FunFam" id="3.60.10.10:FF:000058">
    <property type="entry name" value="Tyrosyl-DNA phosphodiesterase 2"/>
    <property type="match status" value="1"/>
</dbReference>
<dbReference type="PROSITE" id="PS50199">
    <property type="entry name" value="ZF_RANBP2_2"/>
    <property type="match status" value="1"/>
</dbReference>
<comment type="subcellular location">
    <subcellularLocation>
        <location evidence="3">Nucleus</location>
        <location evidence="3">PML body</location>
    </subcellularLocation>
</comment>
<evidence type="ECO:0000256" key="1">
    <source>
        <dbReference type="ARBA" id="ARBA00001936"/>
    </source>
</evidence>
<evidence type="ECO:0000256" key="2">
    <source>
        <dbReference type="ARBA" id="ARBA00001946"/>
    </source>
</evidence>
<dbReference type="SUPFAM" id="SSF56219">
    <property type="entry name" value="DNase I-like"/>
    <property type="match status" value="1"/>
</dbReference>
<dbReference type="GO" id="GO:0003697">
    <property type="term" value="F:single-stranded DNA binding"/>
    <property type="evidence" value="ECO:0007669"/>
    <property type="project" value="TreeGrafter"/>
</dbReference>
<evidence type="ECO:0000256" key="7">
    <source>
        <dbReference type="ARBA" id="ARBA00022771"/>
    </source>
</evidence>
<evidence type="ECO:0000256" key="6">
    <source>
        <dbReference type="ARBA" id="ARBA00022763"/>
    </source>
</evidence>
<keyword evidence="12" id="KW-0539">Nucleus</keyword>